<proteinExistence type="predicted"/>
<dbReference type="GO" id="GO:0051607">
    <property type="term" value="P:defense response to virus"/>
    <property type="evidence" value="ECO:0007669"/>
    <property type="project" value="UniProtKB-KW"/>
</dbReference>
<sequence length="348" mass="39685">MAKWRAVEIILEARSPIHIGERRMGVVNLTRRYIPGKNFWGAFTAIIAREMMDNYNPEFYLTVGKEVKENMRFSYFYPYDLKEKKVFIPIYLRDGLEYLVFSDVDKTGYLISEYEFDGKYVESYASAALDYSSGTAQDHYLHELEYLKPGLGFKGYIFYKDKMKIIDTKTIDIDAKIDEWINKLENVGVGGGSTRGFGRMMVIDTKSVEGKIDIFGDLTKINLKIGQTVLRKWQVNLKDDLPIDLVNNETNTVNNETNKNKAAKKLDIALMPLVIKSSDNNKKNIELTALRNFNGDIEPVVGRNWSKTSGAGQKFSKADITISPGSTFESEIEEKLILDSFGLIYLQS</sequence>
<evidence type="ECO:0000313" key="4">
    <source>
        <dbReference type="Proteomes" id="UP000267250"/>
    </source>
</evidence>
<keyword evidence="4" id="KW-1185">Reference proteome</keyword>
<dbReference type="KEGG" id="aft:BBF96_00595"/>
<dbReference type="InterPro" id="IPR005537">
    <property type="entry name" value="RAMP_III_fam"/>
</dbReference>
<organism evidence="3 4">
    <name type="scientific">Anoxybacter fermentans</name>
    <dbReference type="NCBI Taxonomy" id="1323375"/>
    <lineage>
        <taxon>Bacteria</taxon>
        <taxon>Bacillati</taxon>
        <taxon>Bacillota</taxon>
        <taxon>Clostridia</taxon>
        <taxon>Halanaerobiales</taxon>
        <taxon>Anoxybacter</taxon>
    </lineage>
</organism>
<dbReference type="CDD" id="cd09726">
    <property type="entry name" value="RAMP_I_III"/>
    <property type="match status" value="1"/>
</dbReference>
<dbReference type="Pfam" id="PF03787">
    <property type="entry name" value="RAMPs"/>
    <property type="match status" value="1"/>
</dbReference>
<dbReference type="Proteomes" id="UP000267250">
    <property type="component" value="Chromosome"/>
</dbReference>
<feature type="domain" description="CRISPR type III-associated protein" evidence="2">
    <location>
        <begin position="11"/>
        <end position="200"/>
    </location>
</feature>
<evidence type="ECO:0000313" key="3">
    <source>
        <dbReference type="EMBL" id="AZR72034.1"/>
    </source>
</evidence>
<dbReference type="OrthoDB" id="12362at2"/>
<evidence type="ECO:0000259" key="2">
    <source>
        <dbReference type="Pfam" id="PF03787"/>
    </source>
</evidence>
<accession>A0A3Q9HNM8</accession>
<dbReference type="RefSeq" id="WP_127015362.1">
    <property type="nucleotide sequence ID" value="NZ_CP016379.1"/>
</dbReference>
<dbReference type="AlphaFoldDB" id="A0A3Q9HNM8"/>
<evidence type="ECO:0000256" key="1">
    <source>
        <dbReference type="ARBA" id="ARBA00023118"/>
    </source>
</evidence>
<gene>
    <name evidence="3" type="ORF">BBF96_00595</name>
</gene>
<protein>
    <recommendedName>
        <fullName evidence="2">CRISPR type III-associated protein domain-containing protein</fullName>
    </recommendedName>
</protein>
<keyword evidence="1" id="KW-0051">Antiviral defense</keyword>
<name>A0A3Q9HNM8_9FIRM</name>
<reference evidence="3 4" key="1">
    <citation type="submission" date="2016-07" db="EMBL/GenBank/DDBJ databases">
        <title>Genome and transcriptome analysis of iron-reducing fermentative bacteria Anoxybacter fermentans.</title>
        <authorList>
            <person name="Zeng X."/>
            <person name="Shao Z."/>
        </authorList>
    </citation>
    <scope>NUCLEOTIDE SEQUENCE [LARGE SCALE GENOMIC DNA]</scope>
    <source>
        <strain evidence="3 4">DY22613</strain>
    </source>
</reference>
<dbReference type="EMBL" id="CP016379">
    <property type="protein sequence ID" value="AZR72034.1"/>
    <property type="molecule type" value="Genomic_DNA"/>
</dbReference>